<reference evidence="2" key="1">
    <citation type="submission" date="2022-10" db="EMBL/GenBank/DDBJ databases">
        <title>The WGS of Solirubrobacter ginsenosidimutans DSM 21036.</title>
        <authorList>
            <person name="Jiang Z."/>
        </authorList>
    </citation>
    <scope>NUCLEOTIDE SEQUENCE</scope>
    <source>
        <strain evidence="2">DSM 21036</strain>
    </source>
</reference>
<name>A0A9X3N2E1_9ACTN</name>
<feature type="transmembrane region" description="Helical" evidence="1">
    <location>
        <begin position="13"/>
        <end position="46"/>
    </location>
</feature>
<dbReference type="EMBL" id="JAPDOD010000095">
    <property type="protein sequence ID" value="MDA0167244.1"/>
    <property type="molecule type" value="Genomic_DNA"/>
</dbReference>
<comment type="caution">
    <text evidence="2">The sequence shown here is derived from an EMBL/GenBank/DDBJ whole genome shotgun (WGS) entry which is preliminary data.</text>
</comment>
<protein>
    <submittedName>
        <fullName evidence="2">Uncharacterized protein</fullName>
    </submittedName>
</protein>
<organism evidence="2 3">
    <name type="scientific">Solirubrobacter ginsenosidimutans</name>
    <dbReference type="NCBI Taxonomy" id="490573"/>
    <lineage>
        <taxon>Bacteria</taxon>
        <taxon>Bacillati</taxon>
        <taxon>Actinomycetota</taxon>
        <taxon>Thermoleophilia</taxon>
        <taxon>Solirubrobacterales</taxon>
        <taxon>Solirubrobacteraceae</taxon>
        <taxon>Solirubrobacter</taxon>
    </lineage>
</organism>
<keyword evidence="1" id="KW-0812">Transmembrane</keyword>
<keyword evidence="1" id="KW-1133">Transmembrane helix</keyword>
<proteinExistence type="predicted"/>
<keyword evidence="1" id="KW-0472">Membrane</keyword>
<dbReference type="Proteomes" id="UP001149140">
    <property type="component" value="Unassembled WGS sequence"/>
</dbReference>
<keyword evidence="3" id="KW-1185">Reference proteome</keyword>
<dbReference type="AlphaFoldDB" id="A0A9X3N2E1"/>
<evidence type="ECO:0000313" key="3">
    <source>
        <dbReference type="Proteomes" id="UP001149140"/>
    </source>
</evidence>
<evidence type="ECO:0000313" key="2">
    <source>
        <dbReference type="EMBL" id="MDA0167244.1"/>
    </source>
</evidence>
<gene>
    <name evidence="2" type="ORF">OM076_43695</name>
</gene>
<sequence length="55" mass="5545">MAAGRTGGNTGGIGLGGILVIVGIVLMIVWSFWIGLIIALVGLVAFGGVAKGKWY</sequence>
<evidence type="ECO:0000256" key="1">
    <source>
        <dbReference type="SAM" id="Phobius"/>
    </source>
</evidence>
<dbReference type="RefSeq" id="WP_270046493.1">
    <property type="nucleotide sequence ID" value="NZ_JAPDOD010000095.1"/>
</dbReference>
<accession>A0A9X3N2E1</accession>